<evidence type="ECO:0000313" key="1">
    <source>
        <dbReference type="Proteomes" id="UP000504637"/>
    </source>
</evidence>
<dbReference type="Proteomes" id="UP000504637">
    <property type="component" value="Unplaced"/>
</dbReference>
<dbReference type="OrthoDB" id="4497196at2759"/>
<dbReference type="AlphaFoldDB" id="A0A6J3MBH5"/>
<name>A0A6J3MBH5_9PEZI</name>
<gene>
    <name evidence="2" type="ORF">K489DRAFT_151540</name>
</gene>
<reference evidence="2" key="1">
    <citation type="submission" date="2020-01" db="EMBL/GenBank/DDBJ databases">
        <authorList>
            <consortium name="DOE Joint Genome Institute"/>
            <person name="Haridas S."/>
            <person name="Albert R."/>
            <person name="Binder M."/>
            <person name="Bloem J."/>
            <person name="Labutti K."/>
            <person name="Salamov A."/>
            <person name="Andreopoulos B."/>
            <person name="Baker S.E."/>
            <person name="Barry K."/>
            <person name="Bills G."/>
            <person name="Bluhm B.H."/>
            <person name="Cannon C."/>
            <person name="Castanera R."/>
            <person name="Culley D.E."/>
            <person name="Daum C."/>
            <person name="Ezra D."/>
            <person name="Gonzalez J.B."/>
            <person name="Henrissat B."/>
            <person name="Kuo A."/>
            <person name="Liang C."/>
            <person name="Lipzen A."/>
            <person name="Lutzoni F."/>
            <person name="Magnuson J."/>
            <person name="Mondo S."/>
            <person name="Nolan M."/>
            <person name="Ohm R."/>
            <person name="Pangilinan J."/>
            <person name="Park H.-J."/>
            <person name="Ramirez L."/>
            <person name="Alfaro M."/>
            <person name="Sun H."/>
            <person name="Tritt A."/>
            <person name="Yoshinaga Y."/>
            <person name="Zwiers L.-H."/>
            <person name="Turgeon B.G."/>
            <person name="Goodwin S.B."/>
            <person name="Spatafora J.W."/>
            <person name="Crous P.W."/>
            <person name="Grigoriev I.V."/>
        </authorList>
    </citation>
    <scope>NUCLEOTIDE SEQUENCE</scope>
    <source>
        <strain evidence="2">CBS 342.82</strain>
    </source>
</reference>
<dbReference type="GeneID" id="54357027"/>
<evidence type="ECO:0000313" key="2">
    <source>
        <dbReference type="RefSeq" id="XP_033462254.1"/>
    </source>
</evidence>
<dbReference type="RefSeq" id="XP_033462254.1">
    <property type="nucleotide sequence ID" value="XM_033599228.1"/>
</dbReference>
<organism evidence="2">
    <name type="scientific">Dissoconium aciculare CBS 342.82</name>
    <dbReference type="NCBI Taxonomy" id="1314786"/>
    <lineage>
        <taxon>Eukaryota</taxon>
        <taxon>Fungi</taxon>
        <taxon>Dikarya</taxon>
        <taxon>Ascomycota</taxon>
        <taxon>Pezizomycotina</taxon>
        <taxon>Dothideomycetes</taxon>
        <taxon>Dothideomycetidae</taxon>
        <taxon>Mycosphaerellales</taxon>
        <taxon>Dissoconiaceae</taxon>
        <taxon>Dissoconium</taxon>
    </lineage>
</organism>
<keyword evidence="1" id="KW-1185">Reference proteome</keyword>
<reference evidence="2" key="3">
    <citation type="submission" date="2025-08" db="UniProtKB">
        <authorList>
            <consortium name="RefSeq"/>
        </authorList>
    </citation>
    <scope>IDENTIFICATION</scope>
    <source>
        <strain evidence="2">CBS 342.82</strain>
    </source>
</reference>
<accession>A0A6J3MBH5</accession>
<reference evidence="2" key="2">
    <citation type="submission" date="2020-04" db="EMBL/GenBank/DDBJ databases">
        <authorList>
            <consortium name="NCBI Genome Project"/>
        </authorList>
    </citation>
    <scope>NUCLEOTIDE SEQUENCE</scope>
    <source>
        <strain evidence="2">CBS 342.82</strain>
    </source>
</reference>
<sequence length="183" mass="21047">MPRKINVEARQAVNELQNPSILDQVSRIIANVDDADRVIASLEAWQASLNPKTYEKIEPWNQEMMAAHAVYHAQETAIRPVRDRFEHMKRRIAKEQTTEELVELTRLAIEWGQVVLRAADGRLQFWRRYQRAYNLEGIKGHIIVVQNHLSAAEKAVESACKSYQSIYVKEGLRLGVIGPSVFR</sequence>
<protein>
    <submittedName>
        <fullName evidence="2">Uncharacterized protein</fullName>
    </submittedName>
</protein>
<proteinExistence type="predicted"/>